<evidence type="ECO:0000256" key="2">
    <source>
        <dbReference type="ARBA" id="ARBA00022473"/>
    </source>
</evidence>
<feature type="domain" description="DIX" evidence="6">
    <location>
        <begin position="76"/>
        <end position="145"/>
    </location>
</feature>
<evidence type="ECO:0000256" key="4">
    <source>
        <dbReference type="ARBA" id="ARBA00022687"/>
    </source>
</evidence>
<evidence type="ECO:0000313" key="8">
    <source>
        <dbReference type="Proteomes" id="UP000694557"/>
    </source>
</evidence>
<evidence type="ECO:0000256" key="5">
    <source>
        <dbReference type="PROSITE-ProRule" id="PRU00069"/>
    </source>
</evidence>
<sequence length="145" mass="16501">CETATDKNNTTFLRVLFGHICPHLASCRVRLTKWSEELTTAGKQARGDTGISSAREGERGNRAGCTRIYPPQRFAMGETKIIYHLDDQETPYLVKLPIAADRVTLADFKNALNKPNYTFFFKSMDDDFGTVWWTVSSQTFVRRTL</sequence>
<dbReference type="FunFam" id="2.40.240.130:FF:000001">
    <property type="entry name" value="Segment polarity protein dishevelled homolog DVL-1"/>
    <property type="match status" value="1"/>
</dbReference>
<dbReference type="InterPro" id="IPR015506">
    <property type="entry name" value="Dsh/Dvl-rel"/>
</dbReference>
<proteinExistence type="predicted"/>
<name>A0A8C7KD77_ONCKI</name>
<dbReference type="Ensembl" id="ENSOKIT00005105466.1">
    <property type="protein sequence ID" value="ENSOKIP00005098422.1"/>
    <property type="gene ID" value="ENSOKIG00005043103.1"/>
</dbReference>
<protein>
    <submittedName>
        <fullName evidence="7">Dishevelled segment polarity protein 3</fullName>
    </submittedName>
</protein>
<dbReference type="AlphaFoldDB" id="A0A8C7KD77"/>
<dbReference type="InterPro" id="IPR029071">
    <property type="entry name" value="Ubiquitin-like_domsf"/>
</dbReference>
<dbReference type="GO" id="GO:0005109">
    <property type="term" value="F:frizzled binding"/>
    <property type="evidence" value="ECO:0007669"/>
    <property type="project" value="TreeGrafter"/>
</dbReference>
<dbReference type="GO" id="GO:0060070">
    <property type="term" value="P:canonical Wnt signaling pathway"/>
    <property type="evidence" value="ECO:0007669"/>
    <property type="project" value="TreeGrafter"/>
</dbReference>
<dbReference type="InterPro" id="IPR001158">
    <property type="entry name" value="DIX"/>
</dbReference>
<evidence type="ECO:0000313" key="7">
    <source>
        <dbReference type="Ensembl" id="ENSOKIP00005098422.1"/>
    </source>
</evidence>
<dbReference type="Proteomes" id="UP000694557">
    <property type="component" value="Unassembled WGS sequence"/>
</dbReference>
<dbReference type="SUPFAM" id="SSF54236">
    <property type="entry name" value="Ubiquitin-like"/>
    <property type="match status" value="1"/>
</dbReference>
<reference evidence="7" key="1">
    <citation type="submission" date="2025-08" db="UniProtKB">
        <authorList>
            <consortium name="Ensembl"/>
        </authorList>
    </citation>
    <scope>IDENTIFICATION</scope>
</reference>
<dbReference type="PANTHER" id="PTHR10878">
    <property type="entry name" value="SEGMENT POLARITY PROTEIN DISHEVELLED"/>
    <property type="match status" value="1"/>
</dbReference>
<dbReference type="PROSITE" id="PS50841">
    <property type="entry name" value="DIX"/>
    <property type="match status" value="1"/>
</dbReference>
<gene>
    <name evidence="7" type="primary">DVL3</name>
    <name evidence="7" type="synonym">LOC109864456</name>
</gene>
<keyword evidence="2" id="KW-0217">Developmental protein</keyword>
<dbReference type="SMART" id="SM00021">
    <property type="entry name" value="DAX"/>
    <property type="match status" value="1"/>
</dbReference>
<reference evidence="7" key="2">
    <citation type="submission" date="2025-09" db="UniProtKB">
        <authorList>
            <consortium name="Ensembl"/>
        </authorList>
    </citation>
    <scope>IDENTIFICATION</scope>
</reference>
<organism evidence="7 8">
    <name type="scientific">Oncorhynchus kisutch</name>
    <name type="common">Coho salmon</name>
    <name type="synonym">Salmo kisutch</name>
    <dbReference type="NCBI Taxonomy" id="8019"/>
    <lineage>
        <taxon>Eukaryota</taxon>
        <taxon>Metazoa</taxon>
        <taxon>Chordata</taxon>
        <taxon>Craniata</taxon>
        <taxon>Vertebrata</taxon>
        <taxon>Euteleostomi</taxon>
        <taxon>Actinopterygii</taxon>
        <taxon>Neopterygii</taxon>
        <taxon>Teleostei</taxon>
        <taxon>Protacanthopterygii</taxon>
        <taxon>Salmoniformes</taxon>
        <taxon>Salmonidae</taxon>
        <taxon>Salmoninae</taxon>
        <taxon>Oncorhynchus</taxon>
    </lineage>
</organism>
<accession>A0A8C7KD77</accession>
<keyword evidence="8" id="KW-1185">Reference proteome</keyword>
<dbReference type="InterPro" id="IPR038207">
    <property type="entry name" value="DIX_dom_sf"/>
</dbReference>
<dbReference type="Pfam" id="PF00778">
    <property type="entry name" value="DIX"/>
    <property type="match status" value="1"/>
</dbReference>
<keyword evidence="3" id="KW-0963">Cytoplasm</keyword>
<evidence type="ECO:0000256" key="3">
    <source>
        <dbReference type="ARBA" id="ARBA00022490"/>
    </source>
</evidence>
<keyword evidence="4 5" id="KW-0879">Wnt signaling pathway</keyword>
<dbReference type="GeneTree" id="ENSGT00950000182903"/>
<evidence type="ECO:0000256" key="1">
    <source>
        <dbReference type="ARBA" id="ARBA00004496"/>
    </source>
</evidence>
<comment type="subcellular location">
    <subcellularLocation>
        <location evidence="1">Cytoplasm</location>
    </subcellularLocation>
</comment>
<dbReference type="GO" id="GO:0005829">
    <property type="term" value="C:cytosol"/>
    <property type="evidence" value="ECO:0007669"/>
    <property type="project" value="TreeGrafter"/>
</dbReference>
<dbReference type="PANTHER" id="PTHR10878:SF6">
    <property type="entry name" value="SEGMENT POLARITY PROTEIN DISHEVELLED HOMOLOG DVL-3"/>
    <property type="match status" value="1"/>
</dbReference>
<dbReference type="Gene3D" id="2.40.240.130">
    <property type="match status" value="1"/>
</dbReference>
<evidence type="ECO:0000259" key="6">
    <source>
        <dbReference type="PROSITE" id="PS50841"/>
    </source>
</evidence>